<accession>A0AAV4NBC7</accession>
<protein>
    <submittedName>
        <fullName evidence="2">Uncharacterized protein</fullName>
    </submittedName>
</protein>
<feature type="compositionally biased region" description="Polar residues" evidence="1">
    <location>
        <begin position="101"/>
        <end position="110"/>
    </location>
</feature>
<feature type="compositionally biased region" description="Low complexity" evidence="1">
    <location>
        <begin position="125"/>
        <end position="138"/>
    </location>
</feature>
<proteinExistence type="predicted"/>
<dbReference type="Proteomes" id="UP001054945">
    <property type="component" value="Unassembled WGS sequence"/>
</dbReference>
<evidence type="ECO:0000313" key="3">
    <source>
        <dbReference type="Proteomes" id="UP001054945"/>
    </source>
</evidence>
<reference evidence="2 3" key="1">
    <citation type="submission" date="2021-06" db="EMBL/GenBank/DDBJ databases">
        <title>Caerostris extrusa draft genome.</title>
        <authorList>
            <person name="Kono N."/>
            <person name="Arakawa K."/>
        </authorList>
    </citation>
    <scope>NUCLEOTIDE SEQUENCE [LARGE SCALE GENOMIC DNA]</scope>
</reference>
<dbReference type="EMBL" id="BPLR01020622">
    <property type="protein sequence ID" value="GIX80774.1"/>
    <property type="molecule type" value="Genomic_DNA"/>
</dbReference>
<feature type="region of interest" description="Disordered" evidence="1">
    <location>
        <begin position="83"/>
        <end position="146"/>
    </location>
</feature>
<gene>
    <name evidence="2" type="ORF">CEXT_748521</name>
</gene>
<name>A0AAV4NBC7_CAEEX</name>
<organism evidence="2 3">
    <name type="scientific">Caerostris extrusa</name>
    <name type="common">Bark spider</name>
    <name type="synonym">Caerostris bankana</name>
    <dbReference type="NCBI Taxonomy" id="172846"/>
    <lineage>
        <taxon>Eukaryota</taxon>
        <taxon>Metazoa</taxon>
        <taxon>Ecdysozoa</taxon>
        <taxon>Arthropoda</taxon>
        <taxon>Chelicerata</taxon>
        <taxon>Arachnida</taxon>
        <taxon>Araneae</taxon>
        <taxon>Araneomorphae</taxon>
        <taxon>Entelegynae</taxon>
        <taxon>Araneoidea</taxon>
        <taxon>Araneidae</taxon>
        <taxon>Caerostris</taxon>
    </lineage>
</organism>
<dbReference type="AlphaFoldDB" id="A0AAV4NBC7"/>
<keyword evidence="3" id="KW-1185">Reference proteome</keyword>
<evidence type="ECO:0000313" key="2">
    <source>
        <dbReference type="EMBL" id="GIX80774.1"/>
    </source>
</evidence>
<sequence length="242" mass="26975">MCICWRKGDGRKLAPTYQQSDIKEQLAENWKNPRRHFSDSVAVEDLPESGVKSPSIHQRHLLPPSHLPHPLSILLRGSVGRRSSASSCRERTERVSKRIGASSQSRTSLNRGVKSPSIHQRHLPSSVSSSASSSPSSSRDQLGGKGSASICRERTACFKADWRLSCLMCICTTYQQCDIKEQLAENWKNPRRNFSDIVAGEDLPESGAVKSLPSINVTFLPPFHLPHPPPGISWEEKFRIQL</sequence>
<comment type="caution">
    <text evidence="2">The sequence shown here is derived from an EMBL/GenBank/DDBJ whole genome shotgun (WGS) entry which is preliminary data.</text>
</comment>
<evidence type="ECO:0000256" key="1">
    <source>
        <dbReference type="SAM" id="MobiDB-lite"/>
    </source>
</evidence>